<sequence length="200" mass="23727">MIIRGKDFRVIRLVVLKERDCHDVYSTLTRLLRVDTKQIYVTNNIPKHILWRDLYLHWEWRLPKYDLQRENYVSDYLSGLSTLLDHNRLLEARIGQLQELLNFKIVFGKNNLSNSMEKSITSKLMNNDGNEQTIIDTISNIFHFQRTITSSPNLNNNANTHSRVLTKQNSITSKRNLKLIYCLMFIKLLRNFSPIYWNLA</sequence>
<evidence type="ECO:0000313" key="2">
    <source>
        <dbReference type="EMBL" id="VDO89294.1"/>
    </source>
</evidence>
<name>A0A3P7ZYL0_9TREM</name>
<feature type="domain" description="MTMR6-9 GRAM" evidence="1">
    <location>
        <begin position="1"/>
        <end position="31"/>
    </location>
</feature>
<evidence type="ECO:0000259" key="1">
    <source>
        <dbReference type="Pfam" id="PF21098"/>
    </source>
</evidence>
<dbReference type="InterPro" id="IPR048994">
    <property type="entry name" value="PH-GRAM_MTMR6-9"/>
</dbReference>
<keyword evidence="3" id="KW-1185">Reference proteome</keyword>
<accession>A0A3P7ZYL0</accession>
<dbReference type="EMBL" id="UZAI01005150">
    <property type="protein sequence ID" value="VDO89294.1"/>
    <property type="molecule type" value="Genomic_DNA"/>
</dbReference>
<dbReference type="Pfam" id="PF21098">
    <property type="entry name" value="PH-GRAM_MTMR6-like"/>
    <property type="match status" value="1"/>
</dbReference>
<organism evidence="2 3">
    <name type="scientific">Schistosoma margrebowiei</name>
    <dbReference type="NCBI Taxonomy" id="48269"/>
    <lineage>
        <taxon>Eukaryota</taxon>
        <taxon>Metazoa</taxon>
        <taxon>Spiralia</taxon>
        <taxon>Lophotrochozoa</taxon>
        <taxon>Platyhelminthes</taxon>
        <taxon>Trematoda</taxon>
        <taxon>Digenea</taxon>
        <taxon>Strigeidida</taxon>
        <taxon>Schistosomatoidea</taxon>
        <taxon>Schistosomatidae</taxon>
        <taxon>Schistosoma</taxon>
    </lineage>
</organism>
<gene>
    <name evidence="2" type="ORF">SMRZ_LOCUS10184</name>
</gene>
<protein>
    <recommendedName>
        <fullName evidence="1">MTMR6-9 GRAM domain-containing protein</fullName>
    </recommendedName>
</protein>
<evidence type="ECO:0000313" key="3">
    <source>
        <dbReference type="Proteomes" id="UP000277204"/>
    </source>
</evidence>
<dbReference type="AlphaFoldDB" id="A0A3P7ZYL0"/>
<proteinExistence type="predicted"/>
<reference evidence="2 3" key="1">
    <citation type="submission" date="2018-11" db="EMBL/GenBank/DDBJ databases">
        <authorList>
            <consortium name="Pathogen Informatics"/>
        </authorList>
    </citation>
    <scope>NUCLEOTIDE SEQUENCE [LARGE SCALE GENOMIC DNA]</scope>
    <source>
        <strain evidence="2 3">Zambia</strain>
    </source>
</reference>
<dbReference type="Proteomes" id="UP000277204">
    <property type="component" value="Unassembled WGS sequence"/>
</dbReference>